<feature type="chain" id="PRO_5012106104" evidence="4">
    <location>
        <begin position="23"/>
        <end position="506"/>
    </location>
</feature>
<dbReference type="GO" id="GO:0004519">
    <property type="term" value="F:endonuclease activity"/>
    <property type="evidence" value="ECO:0007669"/>
    <property type="project" value="UniProtKB-KW"/>
</dbReference>
<keyword evidence="3" id="KW-0378">Hydrolase</keyword>
<evidence type="ECO:0000256" key="3">
    <source>
        <dbReference type="ARBA" id="ARBA00022801"/>
    </source>
</evidence>
<dbReference type="InterPro" id="IPR007346">
    <property type="entry name" value="Endonuclease-I"/>
</dbReference>
<gene>
    <name evidence="5" type="ORF">PMEL1_00055</name>
</gene>
<dbReference type="RefSeq" id="WP_231999380.1">
    <property type="nucleotide sequence ID" value="NZ_AP018049.1"/>
</dbReference>
<comment type="similarity">
    <text evidence="1">Belongs to the EndA/NucM nuclease family.</text>
</comment>
<proteinExistence type="inferred from homology"/>
<protein>
    <submittedName>
        <fullName evidence="5">Endonuclease I</fullName>
    </submittedName>
</protein>
<organism evidence="5 6">
    <name type="scientific">Prevotella melaninogenica</name>
    <dbReference type="NCBI Taxonomy" id="28132"/>
    <lineage>
        <taxon>Bacteria</taxon>
        <taxon>Pseudomonadati</taxon>
        <taxon>Bacteroidota</taxon>
        <taxon>Bacteroidia</taxon>
        <taxon>Bacteroidales</taxon>
        <taxon>Prevotellaceae</taxon>
        <taxon>Prevotella</taxon>
    </lineage>
</organism>
<dbReference type="AlphaFoldDB" id="A0A250KGJ7"/>
<keyword evidence="2" id="KW-0540">Nuclease</keyword>
<dbReference type="PANTHER" id="PTHR33607">
    <property type="entry name" value="ENDONUCLEASE-1"/>
    <property type="match status" value="1"/>
</dbReference>
<accession>A0A250KGJ7</accession>
<name>A0A250KGJ7_9BACT</name>
<reference evidence="5 6" key="1">
    <citation type="submission" date="2017-05" db="EMBL/GenBank/DDBJ databases">
        <title>whole genome sequence of Prevotella melaninogenica GAI 07411.</title>
        <authorList>
            <person name="Kondo Y."/>
            <person name="Hoshino T."/>
        </authorList>
    </citation>
    <scope>NUCLEOTIDE SEQUENCE [LARGE SCALE GENOMIC DNA]</scope>
    <source>
        <strain evidence="5 6">GAI 07411</strain>
    </source>
</reference>
<dbReference type="Pfam" id="PF04231">
    <property type="entry name" value="Endonuclease_1"/>
    <property type="match status" value="1"/>
</dbReference>
<keyword evidence="4" id="KW-0732">Signal</keyword>
<keyword evidence="5" id="KW-0255">Endonuclease</keyword>
<sequence>MNRYFKMVIAAALIGVTTSANAIDRKTLAQYASSLQGLKKEQLKAALHKLMDKKKVLPYGGGGKGTWWGFWYSDRDPQTNECYNRYSDKKFYFESTNTGKSIAGMNIEHSFPKSWWGGHKNDAWCDLYNLYPSDSQANSSKSNFVMGVVVNVKEEAGVGYDKVGTGYADGRLVKMWEPGDRFKGEFSRSYMYMATTYQNLSFVSEGANQLQTGAYPTLKKWSSDLFRQWSKNDRVDEMEIKRNEAVYKIQGNRNLFIDYPNLAEYVWGDSMDVEFNPNYAITTASDDARYTSVIVPEDPVTPDDPQVTPQGGTFVKTTTVPVSGKRYVLVAKTGSNFVIASTLKGKNFGYLPTKGITDNNEKVNVADDQSVLTLEQGTTGFYIKDANDKYFGQEDKYKTVQFVTKDKAVEWTLEPKADGTFTITASTGHVLQYDTKYKTFGAYKPASTNGIYPMLYVEDTTAGIGTVWTVTITDDAVYNLQGVRMPADAQLAPGIYIRGGKKFIVR</sequence>
<feature type="signal peptide" evidence="4">
    <location>
        <begin position="1"/>
        <end position="22"/>
    </location>
</feature>
<dbReference type="SUPFAM" id="SSF54060">
    <property type="entry name" value="His-Me finger endonucleases"/>
    <property type="match status" value="1"/>
</dbReference>
<dbReference type="PANTHER" id="PTHR33607:SF2">
    <property type="entry name" value="ENDONUCLEASE-1"/>
    <property type="match status" value="1"/>
</dbReference>
<dbReference type="Proteomes" id="UP000267517">
    <property type="component" value="Chromosome I"/>
</dbReference>
<evidence type="ECO:0000313" key="5">
    <source>
        <dbReference type="EMBL" id="BBA28165.1"/>
    </source>
</evidence>
<dbReference type="GO" id="GO:0016787">
    <property type="term" value="F:hydrolase activity"/>
    <property type="evidence" value="ECO:0007669"/>
    <property type="project" value="UniProtKB-KW"/>
</dbReference>
<evidence type="ECO:0000256" key="2">
    <source>
        <dbReference type="ARBA" id="ARBA00022722"/>
    </source>
</evidence>
<dbReference type="EMBL" id="AP018049">
    <property type="protein sequence ID" value="BBA28165.1"/>
    <property type="molecule type" value="Genomic_DNA"/>
</dbReference>
<evidence type="ECO:0000256" key="1">
    <source>
        <dbReference type="ARBA" id="ARBA00006429"/>
    </source>
</evidence>
<evidence type="ECO:0000313" key="6">
    <source>
        <dbReference type="Proteomes" id="UP000267517"/>
    </source>
</evidence>
<evidence type="ECO:0000256" key="4">
    <source>
        <dbReference type="SAM" id="SignalP"/>
    </source>
</evidence>
<dbReference type="InterPro" id="IPR044925">
    <property type="entry name" value="His-Me_finger_sf"/>
</dbReference>